<dbReference type="SMART" id="SM00487">
    <property type="entry name" value="DEXDc"/>
    <property type="match status" value="1"/>
</dbReference>
<dbReference type="InterPro" id="IPR001650">
    <property type="entry name" value="Helicase_C-like"/>
</dbReference>
<dbReference type="GO" id="GO:0005829">
    <property type="term" value="C:cytosol"/>
    <property type="evidence" value="ECO:0007669"/>
    <property type="project" value="TreeGrafter"/>
</dbReference>
<feature type="domain" description="DEAD-box RNA helicase Q" evidence="10">
    <location>
        <begin position="3"/>
        <end position="31"/>
    </location>
</feature>
<dbReference type="PANTHER" id="PTHR47959">
    <property type="entry name" value="ATP-DEPENDENT RNA HELICASE RHLE-RELATED"/>
    <property type="match status" value="1"/>
</dbReference>
<keyword evidence="3 11" id="KW-0347">Helicase</keyword>
<dbReference type="GO" id="GO:0003676">
    <property type="term" value="F:nucleic acid binding"/>
    <property type="evidence" value="ECO:0007669"/>
    <property type="project" value="InterPro"/>
</dbReference>
<keyword evidence="12" id="KW-1185">Reference proteome</keyword>
<proteinExistence type="inferred from homology"/>
<dbReference type="PROSITE" id="PS51194">
    <property type="entry name" value="HELICASE_CTER"/>
    <property type="match status" value="1"/>
</dbReference>
<feature type="compositionally biased region" description="Low complexity" evidence="7">
    <location>
        <begin position="418"/>
        <end position="435"/>
    </location>
</feature>
<feature type="compositionally biased region" description="Gly residues" evidence="7">
    <location>
        <begin position="521"/>
        <end position="537"/>
    </location>
</feature>
<dbReference type="SMART" id="SM00490">
    <property type="entry name" value="HELICc"/>
    <property type="match status" value="1"/>
</dbReference>
<dbReference type="Proteomes" id="UP000244928">
    <property type="component" value="Chromosome"/>
</dbReference>
<dbReference type="Pfam" id="PF00271">
    <property type="entry name" value="Helicase_C"/>
    <property type="match status" value="1"/>
</dbReference>
<evidence type="ECO:0000256" key="3">
    <source>
        <dbReference type="ARBA" id="ARBA00022806"/>
    </source>
</evidence>
<name>A0A2S1RAP3_9ACTN</name>
<dbReference type="InterPro" id="IPR050079">
    <property type="entry name" value="DEAD_box_RNA_helicase"/>
</dbReference>
<reference evidence="11 12" key="1">
    <citation type="submission" date="2016-04" db="EMBL/GenBank/DDBJ databases">
        <title>Complete genome sequence of Dietzia lutea YIM 80766T, a strain isolated from desert soil in Egypt.</title>
        <authorList>
            <person name="Zhao J."/>
            <person name="Hu B."/>
            <person name="Geng S."/>
            <person name="Nie Y."/>
            <person name="Tang Y."/>
        </authorList>
    </citation>
    <scope>NUCLEOTIDE SEQUENCE [LARGE SCALE GENOMIC DNA]</scope>
    <source>
        <strain evidence="11 12">YIM 80766</strain>
    </source>
</reference>
<keyword evidence="2" id="KW-0378">Hydrolase</keyword>
<gene>
    <name evidence="11" type="ORF">A6035_15575</name>
</gene>
<feature type="compositionally biased region" description="Low complexity" evidence="7">
    <location>
        <begin position="506"/>
        <end position="520"/>
    </location>
</feature>
<evidence type="ECO:0000313" key="11">
    <source>
        <dbReference type="EMBL" id="AWH93366.1"/>
    </source>
</evidence>
<dbReference type="AlphaFoldDB" id="A0A2S1RAP3"/>
<evidence type="ECO:0000256" key="1">
    <source>
        <dbReference type="ARBA" id="ARBA00022741"/>
    </source>
</evidence>
<keyword evidence="1" id="KW-0547">Nucleotide-binding</keyword>
<dbReference type="GO" id="GO:0005524">
    <property type="term" value="F:ATP binding"/>
    <property type="evidence" value="ECO:0007669"/>
    <property type="project" value="UniProtKB-KW"/>
</dbReference>
<evidence type="ECO:0000313" key="12">
    <source>
        <dbReference type="Proteomes" id="UP000244928"/>
    </source>
</evidence>
<dbReference type="InterPro" id="IPR014014">
    <property type="entry name" value="RNA_helicase_DEAD_Q_motif"/>
</dbReference>
<evidence type="ECO:0000259" key="8">
    <source>
        <dbReference type="PROSITE" id="PS51192"/>
    </source>
</evidence>
<dbReference type="GO" id="GO:0003724">
    <property type="term" value="F:RNA helicase activity"/>
    <property type="evidence" value="ECO:0007669"/>
    <property type="project" value="InterPro"/>
</dbReference>
<dbReference type="RefSeq" id="WP_108848717.1">
    <property type="nucleotide sequence ID" value="NZ_CP015449.1"/>
</dbReference>
<accession>A0A2S1RAP3</accession>
<dbReference type="InterPro" id="IPR044742">
    <property type="entry name" value="DEAD/DEAH_RhlB"/>
</dbReference>
<feature type="compositionally biased region" description="Basic and acidic residues" evidence="7">
    <location>
        <begin position="458"/>
        <end position="484"/>
    </location>
</feature>
<keyword evidence="4" id="KW-0067">ATP-binding</keyword>
<evidence type="ECO:0000259" key="9">
    <source>
        <dbReference type="PROSITE" id="PS51194"/>
    </source>
</evidence>
<feature type="short sequence motif" description="Q motif" evidence="6">
    <location>
        <begin position="3"/>
        <end position="31"/>
    </location>
</feature>
<dbReference type="PROSITE" id="PS51195">
    <property type="entry name" value="Q_MOTIF"/>
    <property type="match status" value="1"/>
</dbReference>
<protein>
    <submittedName>
        <fullName evidence="11">RNA helicase</fullName>
    </submittedName>
</protein>
<sequence>MSRSFADLGVPSPLLDVLNGAGITTPTPIQSATLPDALSGRDVLGRGRTGSGKTYAFCLPLVARLAASGGRRTRNAPRGLILAPTRELARQIDESLAPLANAVGMKTTVIFGGVSQGRQVDALNRGVDIVVACPGRLEDLMGQKHCRLDAIEISVLDEADHMADLGFLPGVTRILSATPADAQRLLFSATLDSGVQKLVTRFLTDPVDHSVDDGSATPGPTAHHVFHVDADDRVRALADLAGATSRTVMFTRTKHGAKRLAKQLTGRGVASVDLHGNLSQNARVRNLDAFSSGEATVLVATDIAARGIHVDDVGLVVHADPPAEHKAYVHRSGRTARAGAIGTVVTVATADQVREVRSLLRAAGVTAGEIELPVGADAAAALADAPEPPAHVPSDDGAEGQSVRGQSRRGRGRDRQGQNRQRAGQQRQDQQADGQGQQGRGRQAEGEQGRGRGGQSRGDGRRGADQDRQVRAGRDHDGSERGARDQQGSGGGGARRRRPQHSGAPSAARQGSARQGSGAQRSGGQGAGAQRSGGQGSGARNTGARQSIGQAAGRPRNDQRRRATRSAG</sequence>
<dbReference type="SUPFAM" id="SSF52540">
    <property type="entry name" value="P-loop containing nucleoside triphosphate hydrolases"/>
    <property type="match status" value="1"/>
</dbReference>
<feature type="region of interest" description="Disordered" evidence="7">
    <location>
        <begin position="384"/>
        <end position="568"/>
    </location>
</feature>
<dbReference type="Gene3D" id="3.40.50.300">
    <property type="entry name" value="P-loop containing nucleotide triphosphate hydrolases"/>
    <property type="match status" value="2"/>
</dbReference>
<dbReference type="Pfam" id="PF00270">
    <property type="entry name" value="DEAD"/>
    <property type="match status" value="1"/>
</dbReference>
<feature type="domain" description="Helicase ATP-binding" evidence="8">
    <location>
        <begin position="34"/>
        <end position="209"/>
    </location>
</feature>
<dbReference type="GO" id="GO:0016787">
    <property type="term" value="F:hydrolase activity"/>
    <property type="evidence" value="ECO:0007669"/>
    <property type="project" value="UniProtKB-KW"/>
</dbReference>
<feature type="domain" description="Helicase C-terminal" evidence="9">
    <location>
        <begin position="229"/>
        <end position="378"/>
    </location>
</feature>
<comment type="similarity">
    <text evidence="5">Belongs to the DEAD box helicase family.</text>
</comment>
<dbReference type="PANTHER" id="PTHR47959:SF13">
    <property type="entry name" value="ATP-DEPENDENT RNA HELICASE RHLE"/>
    <property type="match status" value="1"/>
</dbReference>
<dbReference type="PROSITE" id="PS51192">
    <property type="entry name" value="HELICASE_ATP_BIND_1"/>
    <property type="match status" value="1"/>
</dbReference>
<dbReference type="KEGG" id="dlu:A6035_15575"/>
<dbReference type="InterPro" id="IPR011545">
    <property type="entry name" value="DEAD/DEAH_box_helicase_dom"/>
</dbReference>
<organism evidence="11 12">
    <name type="scientific">Dietzia lutea</name>
    <dbReference type="NCBI Taxonomy" id="546160"/>
    <lineage>
        <taxon>Bacteria</taxon>
        <taxon>Bacillati</taxon>
        <taxon>Actinomycetota</taxon>
        <taxon>Actinomycetes</taxon>
        <taxon>Mycobacteriales</taxon>
        <taxon>Dietziaceae</taxon>
        <taxon>Dietzia</taxon>
    </lineage>
</organism>
<evidence type="ECO:0000256" key="2">
    <source>
        <dbReference type="ARBA" id="ARBA00022801"/>
    </source>
</evidence>
<evidence type="ECO:0000256" key="4">
    <source>
        <dbReference type="ARBA" id="ARBA00022840"/>
    </source>
</evidence>
<dbReference type="EMBL" id="CP015449">
    <property type="protein sequence ID" value="AWH93366.1"/>
    <property type="molecule type" value="Genomic_DNA"/>
</dbReference>
<dbReference type="InterPro" id="IPR014001">
    <property type="entry name" value="Helicase_ATP-bd"/>
</dbReference>
<dbReference type="CDD" id="cd18787">
    <property type="entry name" value="SF2_C_DEAD"/>
    <property type="match status" value="1"/>
</dbReference>
<evidence type="ECO:0000256" key="5">
    <source>
        <dbReference type="ARBA" id="ARBA00038437"/>
    </source>
</evidence>
<evidence type="ECO:0000256" key="6">
    <source>
        <dbReference type="PROSITE-ProRule" id="PRU00552"/>
    </source>
</evidence>
<dbReference type="InterPro" id="IPR027417">
    <property type="entry name" value="P-loop_NTPase"/>
</dbReference>
<evidence type="ECO:0000256" key="7">
    <source>
        <dbReference type="SAM" id="MobiDB-lite"/>
    </source>
</evidence>
<dbReference type="CDD" id="cd00268">
    <property type="entry name" value="DEADc"/>
    <property type="match status" value="1"/>
</dbReference>
<evidence type="ECO:0000259" key="10">
    <source>
        <dbReference type="PROSITE" id="PS51195"/>
    </source>
</evidence>